<name>A0A4P6LU97_9FIRM</name>
<sequence>MCEMKDITTSVKNENSENCHRGGGKGRGNGNGGKGGKGGSKDIYHVESSSSDDLDGQAAMEMTGLMYKPPVSEAELESYKEVYPFSPEEYTEE</sequence>
<feature type="compositionally biased region" description="Gly residues" evidence="1">
    <location>
        <begin position="25"/>
        <end position="38"/>
    </location>
</feature>
<dbReference type="KEGG" id="bpro:PMF13cell1_01142"/>
<protein>
    <submittedName>
        <fullName evidence="2">Uncharacterized protein</fullName>
    </submittedName>
</protein>
<feature type="region of interest" description="Disordered" evidence="1">
    <location>
        <begin position="1"/>
        <end position="57"/>
    </location>
</feature>
<dbReference type="EMBL" id="CP035945">
    <property type="protein sequence ID" value="QBE95619.1"/>
    <property type="molecule type" value="Genomic_DNA"/>
</dbReference>
<evidence type="ECO:0000313" key="2">
    <source>
        <dbReference type="EMBL" id="QBE95619.1"/>
    </source>
</evidence>
<gene>
    <name evidence="2" type="ORF">PMF13cell1_01142</name>
</gene>
<evidence type="ECO:0000313" key="3">
    <source>
        <dbReference type="Proteomes" id="UP000289794"/>
    </source>
</evidence>
<dbReference type="AlphaFoldDB" id="A0A4P6LU97"/>
<accession>A0A4P6LU97</accession>
<organism evidence="2 3">
    <name type="scientific">Blautia producta</name>
    <dbReference type="NCBI Taxonomy" id="33035"/>
    <lineage>
        <taxon>Bacteria</taxon>
        <taxon>Bacillati</taxon>
        <taxon>Bacillota</taxon>
        <taxon>Clostridia</taxon>
        <taxon>Lachnospirales</taxon>
        <taxon>Lachnospiraceae</taxon>
        <taxon>Blautia</taxon>
    </lineage>
</organism>
<reference evidence="2 3" key="1">
    <citation type="submission" date="2019-01" db="EMBL/GenBank/DDBJ databases">
        <title>PMF-metabolizing Aryl O-demethylase.</title>
        <authorList>
            <person name="Kim M."/>
        </authorList>
    </citation>
    <scope>NUCLEOTIDE SEQUENCE [LARGE SCALE GENOMIC DNA]</scope>
    <source>
        <strain evidence="2 3">PMF1</strain>
    </source>
</reference>
<evidence type="ECO:0000256" key="1">
    <source>
        <dbReference type="SAM" id="MobiDB-lite"/>
    </source>
</evidence>
<proteinExistence type="predicted"/>
<dbReference type="Proteomes" id="UP000289794">
    <property type="component" value="Chromosome"/>
</dbReference>